<feature type="compositionally biased region" description="Basic and acidic residues" evidence="1">
    <location>
        <begin position="24"/>
        <end position="36"/>
    </location>
</feature>
<keyword evidence="3" id="KW-1185">Reference proteome</keyword>
<evidence type="ECO:0000256" key="1">
    <source>
        <dbReference type="SAM" id="MobiDB-lite"/>
    </source>
</evidence>
<gene>
    <name evidence="2" type="ordered locus">ROD_12631</name>
</gene>
<reference evidence="2 3" key="1">
    <citation type="journal article" date="2010" name="J. Bacteriol.">
        <title>The Citrobacter rodentium genome sequence reveals convergent evolution with human pathogenic Escherichia coli.</title>
        <authorList>
            <person name="Petty N.K."/>
            <person name="Bulgin R."/>
            <person name="Crepin V.F."/>
            <person name="Cerdeno-Tarraga A.M."/>
            <person name="Schroeder G.N."/>
            <person name="Quail M.A."/>
            <person name="Lennard N."/>
            <person name="Corton C."/>
            <person name="Barron A."/>
            <person name="Clark L."/>
            <person name="Toribio A.L."/>
            <person name="Parkhill J."/>
            <person name="Dougan G."/>
            <person name="Frankel G."/>
            <person name="Thomson N.R."/>
        </authorList>
    </citation>
    <scope>NUCLEOTIDE SEQUENCE [LARGE SCALE GENOMIC DNA]</scope>
    <source>
        <strain evidence="2 3">ICC168</strain>
    </source>
</reference>
<dbReference type="AlphaFoldDB" id="D2TUH3"/>
<dbReference type="EMBL" id="FN543502">
    <property type="protein sequence ID" value="CBG88026.1"/>
    <property type="molecule type" value="Genomic_DNA"/>
</dbReference>
<feature type="region of interest" description="Disordered" evidence="1">
    <location>
        <begin position="1"/>
        <end position="36"/>
    </location>
</feature>
<evidence type="ECO:0000313" key="3">
    <source>
        <dbReference type="Proteomes" id="UP000001889"/>
    </source>
</evidence>
<dbReference type="Proteomes" id="UP000001889">
    <property type="component" value="Chromosome"/>
</dbReference>
<evidence type="ECO:0000313" key="2">
    <source>
        <dbReference type="EMBL" id="CBG88026.1"/>
    </source>
</evidence>
<protein>
    <submittedName>
        <fullName evidence="2">Uncharacterized protein</fullName>
    </submittedName>
</protein>
<feature type="compositionally biased region" description="Basic residues" evidence="1">
    <location>
        <begin position="1"/>
        <end position="11"/>
    </location>
</feature>
<dbReference type="HOGENOM" id="CLU_3355324_0_0_6"/>
<name>D2TUH3_CITRI</name>
<organism evidence="2 3">
    <name type="scientific">Citrobacter rodentium (strain ICC168)</name>
    <name type="common">Citrobacter freundii biotype 4280</name>
    <dbReference type="NCBI Taxonomy" id="637910"/>
    <lineage>
        <taxon>Bacteria</taxon>
        <taxon>Pseudomonadati</taxon>
        <taxon>Pseudomonadota</taxon>
        <taxon>Gammaproteobacteria</taxon>
        <taxon>Enterobacterales</taxon>
        <taxon>Enterobacteriaceae</taxon>
        <taxon>Citrobacter</taxon>
    </lineage>
</organism>
<dbReference type="STRING" id="637910.ROD_12631"/>
<accession>D2TUH3</accession>
<dbReference type="KEGG" id="cro:ROD_12631"/>
<proteinExistence type="predicted"/>
<sequence>MMMSLAKRKTERYHYNTSQGVNSKLKDCDSSKRSVV</sequence>